<feature type="compositionally biased region" description="Low complexity" evidence="1">
    <location>
        <begin position="13"/>
        <end position="29"/>
    </location>
</feature>
<organism evidence="3 4">
    <name type="scientific">Podospora didyma</name>
    <dbReference type="NCBI Taxonomy" id="330526"/>
    <lineage>
        <taxon>Eukaryota</taxon>
        <taxon>Fungi</taxon>
        <taxon>Dikarya</taxon>
        <taxon>Ascomycota</taxon>
        <taxon>Pezizomycotina</taxon>
        <taxon>Sordariomycetes</taxon>
        <taxon>Sordariomycetidae</taxon>
        <taxon>Sordariales</taxon>
        <taxon>Podosporaceae</taxon>
        <taxon>Podospora</taxon>
    </lineage>
</organism>
<gene>
    <name evidence="3" type="ORF">B0H63DRAFT_541513</name>
</gene>
<dbReference type="Proteomes" id="UP001285441">
    <property type="component" value="Unassembled WGS sequence"/>
</dbReference>
<name>A0AAE0NT83_9PEZI</name>
<comment type="caution">
    <text evidence="3">The sequence shown here is derived from an EMBL/GenBank/DDBJ whole genome shotgun (WGS) entry which is preliminary data.</text>
</comment>
<dbReference type="SUPFAM" id="SSF54695">
    <property type="entry name" value="POZ domain"/>
    <property type="match status" value="1"/>
</dbReference>
<dbReference type="AlphaFoldDB" id="A0AAE0NT83"/>
<protein>
    <recommendedName>
        <fullName evidence="2">BTB domain-containing protein</fullName>
    </recommendedName>
</protein>
<proteinExistence type="predicted"/>
<dbReference type="InterPro" id="IPR000210">
    <property type="entry name" value="BTB/POZ_dom"/>
</dbReference>
<keyword evidence="4" id="KW-1185">Reference proteome</keyword>
<reference evidence="3" key="2">
    <citation type="submission" date="2023-06" db="EMBL/GenBank/DDBJ databases">
        <authorList>
            <consortium name="Lawrence Berkeley National Laboratory"/>
            <person name="Haridas S."/>
            <person name="Hensen N."/>
            <person name="Bonometti L."/>
            <person name="Westerberg I."/>
            <person name="Brannstrom I.O."/>
            <person name="Guillou S."/>
            <person name="Cros-Aarteil S."/>
            <person name="Calhoun S."/>
            <person name="Kuo A."/>
            <person name="Mondo S."/>
            <person name="Pangilinan J."/>
            <person name="Riley R."/>
            <person name="LaButti K."/>
            <person name="Andreopoulos B."/>
            <person name="Lipzen A."/>
            <person name="Chen C."/>
            <person name="Yanf M."/>
            <person name="Daum C."/>
            <person name="Ng V."/>
            <person name="Clum A."/>
            <person name="Steindorff A."/>
            <person name="Ohm R."/>
            <person name="Martin F."/>
            <person name="Silar P."/>
            <person name="Natvig D."/>
            <person name="Lalanne C."/>
            <person name="Gautier V."/>
            <person name="Ament-velasquez S.L."/>
            <person name="Kruys A."/>
            <person name="Hutchinson M.I."/>
            <person name="Powell A.J."/>
            <person name="Barry K."/>
            <person name="Miller A.N."/>
            <person name="Grigoriev I.V."/>
            <person name="Debuchy R."/>
            <person name="Gladieux P."/>
            <person name="Thoren M.H."/>
            <person name="Johannesson H."/>
        </authorList>
    </citation>
    <scope>NUCLEOTIDE SEQUENCE</scope>
    <source>
        <strain evidence="3">CBS 232.78</strain>
    </source>
</reference>
<accession>A0AAE0NT83</accession>
<reference evidence="3" key="1">
    <citation type="journal article" date="2023" name="Mol. Phylogenet. Evol.">
        <title>Genome-scale phylogeny and comparative genomics of the fungal order Sordariales.</title>
        <authorList>
            <person name="Hensen N."/>
            <person name="Bonometti L."/>
            <person name="Westerberg I."/>
            <person name="Brannstrom I.O."/>
            <person name="Guillou S."/>
            <person name="Cros-Aarteil S."/>
            <person name="Calhoun S."/>
            <person name="Haridas S."/>
            <person name="Kuo A."/>
            <person name="Mondo S."/>
            <person name="Pangilinan J."/>
            <person name="Riley R."/>
            <person name="LaButti K."/>
            <person name="Andreopoulos B."/>
            <person name="Lipzen A."/>
            <person name="Chen C."/>
            <person name="Yan M."/>
            <person name="Daum C."/>
            <person name="Ng V."/>
            <person name="Clum A."/>
            <person name="Steindorff A."/>
            <person name="Ohm R.A."/>
            <person name="Martin F."/>
            <person name="Silar P."/>
            <person name="Natvig D.O."/>
            <person name="Lalanne C."/>
            <person name="Gautier V."/>
            <person name="Ament-Velasquez S.L."/>
            <person name="Kruys A."/>
            <person name="Hutchinson M.I."/>
            <person name="Powell A.J."/>
            <person name="Barry K."/>
            <person name="Miller A.N."/>
            <person name="Grigoriev I.V."/>
            <person name="Debuchy R."/>
            <person name="Gladieux P."/>
            <person name="Hiltunen Thoren M."/>
            <person name="Johannesson H."/>
        </authorList>
    </citation>
    <scope>NUCLEOTIDE SEQUENCE</scope>
    <source>
        <strain evidence="3">CBS 232.78</strain>
    </source>
</reference>
<sequence>MAERGTSRPARGQQSHSTAHSASYSASQHLPPISPGETEGTDRWLTDRIVTVIVGPEEKRWAVHEKLLSSKSKFFDHVFNGVPGETPAHDELKLEGDDPKLFALLIRWLYGTAFATSGGSRVFRFALPDGKDITVRDYLGLYVLGDKIGIVGVKNAAIDVLYQYYGQVPEDVIRVPSLFDVKYVFDNTDGNAQIRRLLIAHALFFLFSKKRANRDPLPEEWQTVLSENGEIAWSMIKMLSDWRWTIGRNVPEMNIKPKQEFHEPVPLSEVGLGGARGNVVKAEPKD</sequence>
<dbReference type="PROSITE" id="PS50097">
    <property type="entry name" value="BTB"/>
    <property type="match status" value="1"/>
</dbReference>
<feature type="domain" description="BTB" evidence="2">
    <location>
        <begin position="46"/>
        <end position="110"/>
    </location>
</feature>
<feature type="region of interest" description="Disordered" evidence="1">
    <location>
        <begin position="1"/>
        <end position="41"/>
    </location>
</feature>
<dbReference type="CDD" id="cd18186">
    <property type="entry name" value="BTB_POZ_ZBTB_KLHL-like"/>
    <property type="match status" value="1"/>
</dbReference>
<evidence type="ECO:0000313" key="4">
    <source>
        <dbReference type="Proteomes" id="UP001285441"/>
    </source>
</evidence>
<dbReference type="PANTHER" id="PTHR47843">
    <property type="entry name" value="BTB DOMAIN-CONTAINING PROTEIN-RELATED"/>
    <property type="match status" value="1"/>
</dbReference>
<evidence type="ECO:0000259" key="2">
    <source>
        <dbReference type="PROSITE" id="PS50097"/>
    </source>
</evidence>
<evidence type="ECO:0000313" key="3">
    <source>
        <dbReference type="EMBL" id="KAK3387272.1"/>
    </source>
</evidence>
<dbReference type="Gene3D" id="3.30.710.10">
    <property type="entry name" value="Potassium Channel Kv1.1, Chain A"/>
    <property type="match status" value="1"/>
</dbReference>
<evidence type="ECO:0000256" key="1">
    <source>
        <dbReference type="SAM" id="MobiDB-lite"/>
    </source>
</evidence>
<dbReference type="InterPro" id="IPR011333">
    <property type="entry name" value="SKP1/BTB/POZ_sf"/>
</dbReference>
<dbReference type="EMBL" id="JAULSW010000003">
    <property type="protein sequence ID" value="KAK3387272.1"/>
    <property type="molecule type" value="Genomic_DNA"/>
</dbReference>